<dbReference type="GO" id="GO:0019068">
    <property type="term" value="P:virion assembly"/>
    <property type="evidence" value="ECO:0007669"/>
    <property type="project" value="InterPro"/>
</dbReference>
<accession>A0A4Y9RZH8</accession>
<dbReference type="OrthoDB" id="8481407at2"/>
<evidence type="ECO:0000313" key="1">
    <source>
        <dbReference type="EMBL" id="TFW14432.1"/>
    </source>
</evidence>
<keyword evidence="2" id="KW-1185">Reference proteome</keyword>
<evidence type="ECO:0000313" key="2">
    <source>
        <dbReference type="Proteomes" id="UP000298216"/>
    </source>
</evidence>
<protein>
    <recommendedName>
        <fullName evidence="3">Head-tail adaptor protein</fullName>
    </recommendedName>
</protein>
<sequence length="103" mass="11503">MMSFAGRVARMQDAVFQTLGEDADWAGFPDPVRVRYREFDAVEGFGGSQVLVADRVIMVRRSEIQSPVDGDLVVLVASGRRFRVTGDPKIDRKGRWVCVVAEE</sequence>
<dbReference type="Proteomes" id="UP000298216">
    <property type="component" value="Unassembled WGS sequence"/>
</dbReference>
<dbReference type="RefSeq" id="WP_135193817.1">
    <property type="nucleotide sequence ID" value="NZ_SPVH01000002.1"/>
</dbReference>
<dbReference type="Pfam" id="PF05354">
    <property type="entry name" value="Phage_attach"/>
    <property type="match status" value="1"/>
</dbReference>
<name>A0A4Y9RZH8_9CAUL</name>
<proteinExistence type="predicted"/>
<dbReference type="AlphaFoldDB" id="A0A4Y9RZH8"/>
<dbReference type="EMBL" id="SPVH01000002">
    <property type="protein sequence ID" value="TFW14432.1"/>
    <property type="molecule type" value="Genomic_DNA"/>
</dbReference>
<comment type="caution">
    <text evidence="1">The sequence shown here is derived from an EMBL/GenBank/DDBJ whole genome shotgun (WGS) entry which is preliminary data.</text>
</comment>
<organism evidence="1 2">
    <name type="scientific">Brevundimonas intermedia</name>
    <dbReference type="NCBI Taxonomy" id="74315"/>
    <lineage>
        <taxon>Bacteria</taxon>
        <taxon>Pseudomonadati</taxon>
        <taxon>Pseudomonadota</taxon>
        <taxon>Alphaproteobacteria</taxon>
        <taxon>Caulobacterales</taxon>
        <taxon>Caulobacteraceae</taxon>
        <taxon>Brevundimonas</taxon>
    </lineage>
</organism>
<evidence type="ECO:0008006" key="3">
    <source>
        <dbReference type="Google" id="ProtNLM"/>
    </source>
</evidence>
<reference evidence="1 2" key="1">
    <citation type="submission" date="2019-03" db="EMBL/GenBank/DDBJ databases">
        <title>Draft genome of Brevundimonas sp. a heavy metal resistant soil bacteria.</title>
        <authorList>
            <person name="Soto J."/>
        </authorList>
    </citation>
    <scope>NUCLEOTIDE SEQUENCE [LARGE SCALE GENOMIC DNA]</scope>
    <source>
        <strain evidence="1 2">B-10</strain>
    </source>
</reference>
<gene>
    <name evidence="1" type="ORF">EGY25_04360</name>
</gene>
<dbReference type="InterPro" id="IPR008018">
    <property type="entry name" value="Phage_tail_attach_FII"/>
</dbReference>